<protein>
    <submittedName>
        <fullName evidence="2">Uncharacterized protein</fullName>
    </submittedName>
</protein>
<feature type="compositionally biased region" description="Polar residues" evidence="1">
    <location>
        <begin position="88"/>
        <end position="102"/>
    </location>
</feature>
<dbReference type="PANTHER" id="PTHR10773">
    <property type="entry name" value="DNA-DIRECTED RNA POLYMERASES I, II, AND III SUBUNIT RPABC2"/>
    <property type="match status" value="1"/>
</dbReference>
<evidence type="ECO:0000256" key="1">
    <source>
        <dbReference type="SAM" id="MobiDB-lite"/>
    </source>
</evidence>
<feature type="region of interest" description="Disordered" evidence="1">
    <location>
        <begin position="220"/>
        <end position="266"/>
    </location>
</feature>
<proteinExistence type="predicted"/>
<organism evidence="2">
    <name type="scientific">Lygus hesperus</name>
    <name type="common">Western plant bug</name>
    <dbReference type="NCBI Taxonomy" id="30085"/>
    <lineage>
        <taxon>Eukaryota</taxon>
        <taxon>Metazoa</taxon>
        <taxon>Ecdysozoa</taxon>
        <taxon>Arthropoda</taxon>
        <taxon>Hexapoda</taxon>
        <taxon>Insecta</taxon>
        <taxon>Pterygota</taxon>
        <taxon>Neoptera</taxon>
        <taxon>Paraneoptera</taxon>
        <taxon>Hemiptera</taxon>
        <taxon>Heteroptera</taxon>
        <taxon>Panheteroptera</taxon>
        <taxon>Cimicomorpha</taxon>
        <taxon>Miridae</taxon>
        <taxon>Mirini</taxon>
        <taxon>Lygus</taxon>
    </lineage>
</organism>
<accession>A0A146M6N4</accession>
<feature type="non-terminal residue" evidence="2">
    <location>
        <position position="1"/>
    </location>
</feature>
<gene>
    <name evidence="2" type="ORF">g.40706</name>
</gene>
<reference evidence="2" key="1">
    <citation type="journal article" date="2016" name="Gigascience">
        <title>De novo construction of an expanded transcriptome assembly for the western tarnished plant bug, Lygus hesperus.</title>
        <authorList>
            <person name="Tassone E.E."/>
            <person name="Geib S.M."/>
            <person name="Hall B."/>
            <person name="Fabrick J.A."/>
            <person name="Brent C.S."/>
            <person name="Hull J.J."/>
        </authorList>
    </citation>
    <scope>NUCLEOTIDE SEQUENCE</scope>
</reference>
<dbReference type="AlphaFoldDB" id="A0A146M6N4"/>
<evidence type="ECO:0000313" key="2">
    <source>
        <dbReference type="EMBL" id="JAQ14955.1"/>
    </source>
</evidence>
<dbReference type="PANTHER" id="PTHR10773:SF19">
    <property type="match status" value="1"/>
</dbReference>
<sequence length="472" mass="53547">VPLSNCKDTPFSNKMSERTKLILYKAVQESARKKLYQDGELWEPLPPWAETKGFTTSKMFASFDLLRLKTLTDKEPISEITTDNAVASIPLSNDLEQPQCSTDHPDPSPRISPPSEHTPEVICDKIPPPDASPGDDLDEPSSNYSSLAREYGIDSIDSAKDPEYEPNSDYSYSENEEEKGNEEDKSRNQKTSHPRTEENGSKKRLCFGLIGINRNTTKGGLVSYSCSSSSDDVNEDDDKFPRTHDDESVDEDSTKKKPKKVTPQPDRWKCNVRKRKRNRGEPYACGKIGKETVRRARMMREPCGDKCRLKCAQKFSDAQRKAIFDRFWGIGDLEKQRWFLATSMKQLASRGEEGNDQPARKRTMNAVFSLKDSSNPEGIRVCKTFFMATLDISTKMIRTVIAKKEDEGTIAPDMRGKSQASRRHLPENLKEGVMSHINSIPRLESHYLRAQTSKEFIDGGKTMADLYRDYQK</sequence>
<name>A0A146M6N4_LYGHE</name>
<feature type="region of interest" description="Disordered" evidence="1">
    <location>
        <begin position="88"/>
        <end position="200"/>
    </location>
</feature>
<feature type="non-terminal residue" evidence="2">
    <location>
        <position position="472"/>
    </location>
</feature>
<dbReference type="EMBL" id="GDHC01003674">
    <property type="protein sequence ID" value="JAQ14955.1"/>
    <property type="molecule type" value="Transcribed_RNA"/>
</dbReference>